<evidence type="ECO:0000256" key="9">
    <source>
        <dbReference type="ARBA" id="ARBA00038890"/>
    </source>
</evidence>
<evidence type="ECO:0000256" key="12">
    <source>
        <dbReference type="ARBA" id="ARBA00048934"/>
    </source>
</evidence>
<dbReference type="PROSITE" id="PS01136">
    <property type="entry name" value="UPF0034"/>
    <property type="match status" value="1"/>
</dbReference>
<dbReference type="InterPro" id="IPR013785">
    <property type="entry name" value="Aldolase_TIM"/>
</dbReference>
<feature type="non-terminal residue" evidence="15">
    <location>
        <position position="235"/>
    </location>
</feature>
<comment type="catalytic activity">
    <reaction evidence="10">
        <text>5,6-dihydrouridine(17) in tRNA + NAD(+) = uridine(17) in tRNA + NADH + H(+)</text>
        <dbReference type="Rhea" id="RHEA:53372"/>
        <dbReference type="Rhea" id="RHEA-COMP:13541"/>
        <dbReference type="Rhea" id="RHEA-COMP:13542"/>
        <dbReference type="ChEBI" id="CHEBI:15378"/>
        <dbReference type="ChEBI" id="CHEBI:57540"/>
        <dbReference type="ChEBI" id="CHEBI:57945"/>
        <dbReference type="ChEBI" id="CHEBI:65315"/>
        <dbReference type="ChEBI" id="CHEBI:74443"/>
        <dbReference type="EC" id="1.3.1.88"/>
    </reaction>
    <physiologicalReaction direction="right-to-left" evidence="10">
        <dbReference type="Rhea" id="RHEA:53374"/>
    </physiologicalReaction>
</comment>
<dbReference type="EMBL" id="KV784354">
    <property type="protein sequence ID" value="OEU20968.1"/>
    <property type="molecule type" value="Genomic_DNA"/>
</dbReference>
<keyword evidence="5" id="KW-0521">NADP</keyword>
<dbReference type="Proteomes" id="UP000095751">
    <property type="component" value="Unassembled WGS sequence"/>
</dbReference>
<dbReference type="PANTHER" id="PTHR11082">
    <property type="entry name" value="TRNA-DIHYDROURIDINE SYNTHASE"/>
    <property type="match status" value="1"/>
</dbReference>
<protein>
    <recommendedName>
        <fullName evidence="9">tRNA-dihydrouridine(16/17) synthase [NAD(P)(+)]</fullName>
        <ecNumber evidence="9">1.3.1.88</ecNumber>
    </recommendedName>
</protein>
<evidence type="ECO:0000256" key="7">
    <source>
        <dbReference type="ARBA" id="ARBA00023027"/>
    </source>
</evidence>
<comment type="catalytic activity">
    <reaction evidence="11">
        <text>5,6-dihydrouridine(16) in tRNA + NADP(+) = uridine(16) in tRNA + NADPH + H(+)</text>
        <dbReference type="Rhea" id="RHEA:53376"/>
        <dbReference type="Rhea" id="RHEA-COMP:13543"/>
        <dbReference type="Rhea" id="RHEA-COMP:13544"/>
        <dbReference type="ChEBI" id="CHEBI:15378"/>
        <dbReference type="ChEBI" id="CHEBI:57783"/>
        <dbReference type="ChEBI" id="CHEBI:58349"/>
        <dbReference type="ChEBI" id="CHEBI:65315"/>
        <dbReference type="ChEBI" id="CHEBI:74443"/>
        <dbReference type="EC" id="1.3.1.88"/>
    </reaction>
    <physiologicalReaction direction="right-to-left" evidence="11">
        <dbReference type="Rhea" id="RHEA:53378"/>
    </physiologicalReaction>
</comment>
<comment type="cofactor">
    <cofactor evidence="1">
        <name>FMN</name>
        <dbReference type="ChEBI" id="CHEBI:58210"/>
    </cofactor>
</comment>
<evidence type="ECO:0000256" key="4">
    <source>
        <dbReference type="ARBA" id="ARBA00022694"/>
    </source>
</evidence>
<comment type="catalytic activity">
    <reaction evidence="13">
        <text>5,6-dihydrouridine(17) in tRNA + NADP(+) = uridine(17) in tRNA + NADPH + H(+)</text>
        <dbReference type="Rhea" id="RHEA:53368"/>
        <dbReference type="Rhea" id="RHEA-COMP:13541"/>
        <dbReference type="Rhea" id="RHEA-COMP:13542"/>
        <dbReference type="ChEBI" id="CHEBI:15378"/>
        <dbReference type="ChEBI" id="CHEBI:57783"/>
        <dbReference type="ChEBI" id="CHEBI:58349"/>
        <dbReference type="ChEBI" id="CHEBI:65315"/>
        <dbReference type="ChEBI" id="CHEBI:74443"/>
        <dbReference type="EC" id="1.3.1.88"/>
    </reaction>
    <physiologicalReaction direction="right-to-left" evidence="13">
        <dbReference type="Rhea" id="RHEA:53370"/>
    </physiologicalReaction>
</comment>
<evidence type="ECO:0000256" key="5">
    <source>
        <dbReference type="ARBA" id="ARBA00022857"/>
    </source>
</evidence>
<keyword evidence="2" id="KW-0285">Flavoprotein</keyword>
<dbReference type="AlphaFoldDB" id="A0A1E7FS49"/>
<evidence type="ECO:0000256" key="6">
    <source>
        <dbReference type="ARBA" id="ARBA00023002"/>
    </source>
</evidence>
<evidence type="ECO:0000259" key="14">
    <source>
        <dbReference type="Pfam" id="PF01207"/>
    </source>
</evidence>
<dbReference type="Gene3D" id="3.20.20.70">
    <property type="entry name" value="Aldolase class I"/>
    <property type="match status" value="1"/>
</dbReference>
<comment type="similarity">
    <text evidence="8">Belongs to the Dus family. Dus1 subfamily.</text>
</comment>
<name>A0A1E7FS49_9STRA</name>
<evidence type="ECO:0000256" key="8">
    <source>
        <dbReference type="ARBA" id="ARBA00038313"/>
    </source>
</evidence>
<evidence type="ECO:0000313" key="15">
    <source>
        <dbReference type="EMBL" id="OEU20968.1"/>
    </source>
</evidence>
<dbReference type="Pfam" id="PF01207">
    <property type="entry name" value="Dus"/>
    <property type="match status" value="1"/>
</dbReference>
<reference evidence="15 16" key="1">
    <citation type="submission" date="2016-09" db="EMBL/GenBank/DDBJ databases">
        <title>Extensive genetic diversity and differential bi-allelic expression allows diatom success in the polar Southern Ocean.</title>
        <authorList>
            <consortium name="DOE Joint Genome Institute"/>
            <person name="Mock T."/>
            <person name="Otillar R.P."/>
            <person name="Strauss J."/>
            <person name="Dupont C."/>
            <person name="Frickenhaus S."/>
            <person name="Maumus F."/>
            <person name="Mcmullan M."/>
            <person name="Sanges R."/>
            <person name="Schmutz J."/>
            <person name="Toseland A."/>
            <person name="Valas R."/>
            <person name="Veluchamy A."/>
            <person name="Ward B.J."/>
            <person name="Allen A."/>
            <person name="Barry K."/>
            <person name="Falciatore A."/>
            <person name="Ferrante M."/>
            <person name="Fortunato A.E."/>
            <person name="Gloeckner G."/>
            <person name="Gruber A."/>
            <person name="Hipkin R."/>
            <person name="Janech M."/>
            <person name="Kroth P."/>
            <person name="Leese F."/>
            <person name="Lindquist E."/>
            <person name="Lyon B.R."/>
            <person name="Martin J."/>
            <person name="Mayer C."/>
            <person name="Parker M."/>
            <person name="Quesneville H."/>
            <person name="Raymond J."/>
            <person name="Uhlig C."/>
            <person name="Valentin K.U."/>
            <person name="Worden A.Z."/>
            <person name="Armbrust E.V."/>
            <person name="Bowler C."/>
            <person name="Green B."/>
            <person name="Moulton V."/>
            <person name="Van Oosterhout C."/>
            <person name="Grigoriev I."/>
        </authorList>
    </citation>
    <scope>NUCLEOTIDE SEQUENCE [LARGE SCALE GENOMIC DNA]</scope>
    <source>
        <strain evidence="15 16">CCMP1102</strain>
    </source>
</reference>
<accession>A0A1E7FS49</accession>
<dbReference type="EC" id="1.3.1.88" evidence="9"/>
<dbReference type="InterPro" id="IPR018517">
    <property type="entry name" value="tRNA_hU_synthase_CS"/>
</dbReference>
<feature type="domain" description="DUS-like FMN-binding" evidence="14">
    <location>
        <begin position="2"/>
        <end position="234"/>
    </location>
</feature>
<evidence type="ECO:0000256" key="1">
    <source>
        <dbReference type="ARBA" id="ARBA00001917"/>
    </source>
</evidence>
<sequence>IVAPMVGASELPFRLLCRKYGAQLIYTPMMMASEFVKSEEYRLKEFQTTPFDRPLVCHFAANTPEDFSRAAKLAEPYCDAIDLNLGCPQRTAYLGHFGSYLLDVKDRPLIVSMVAAASVAVKIPIFVKIRLLGTYEETLQLCQQLYDAGASLIAIHARYRASYLRKGAGARDGAALLDQIQRLQQELSQCDDYRDKILVTNGNTKTYDDVVKNLELTKADGIMSAEGILDNPALY</sequence>
<evidence type="ECO:0000256" key="10">
    <source>
        <dbReference type="ARBA" id="ARBA00047287"/>
    </source>
</evidence>
<evidence type="ECO:0000256" key="3">
    <source>
        <dbReference type="ARBA" id="ARBA00022643"/>
    </source>
</evidence>
<dbReference type="InParanoid" id="A0A1E7FS49"/>
<dbReference type="OrthoDB" id="272303at2759"/>
<evidence type="ECO:0000313" key="16">
    <source>
        <dbReference type="Proteomes" id="UP000095751"/>
    </source>
</evidence>
<evidence type="ECO:0000256" key="2">
    <source>
        <dbReference type="ARBA" id="ARBA00022630"/>
    </source>
</evidence>
<dbReference type="GO" id="GO:0017150">
    <property type="term" value="F:tRNA dihydrouridine synthase activity"/>
    <property type="evidence" value="ECO:0007669"/>
    <property type="project" value="InterPro"/>
</dbReference>
<gene>
    <name evidence="15" type="ORF">FRACYDRAFT_142527</name>
</gene>
<keyword evidence="16" id="KW-1185">Reference proteome</keyword>
<proteinExistence type="inferred from homology"/>
<organism evidence="15 16">
    <name type="scientific">Fragilariopsis cylindrus CCMP1102</name>
    <dbReference type="NCBI Taxonomy" id="635003"/>
    <lineage>
        <taxon>Eukaryota</taxon>
        <taxon>Sar</taxon>
        <taxon>Stramenopiles</taxon>
        <taxon>Ochrophyta</taxon>
        <taxon>Bacillariophyta</taxon>
        <taxon>Bacillariophyceae</taxon>
        <taxon>Bacillariophycidae</taxon>
        <taxon>Bacillariales</taxon>
        <taxon>Bacillariaceae</taxon>
        <taxon>Fragilariopsis</taxon>
    </lineage>
</organism>
<keyword evidence="3" id="KW-0288">FMN</keyword>
<dbReference type="CDD" id="cd02801">
    <property type="entry name" value="DUS_like_FMN"/>
    <property type="match status" value="1"/>
</dbReference>
<feature type="non-terminal residue" evidence="15">
    <location>
        <position position="1"/>
    </location>
</feature>
<dbReference type="SUPFAM" id="SSF51395">
    <property type="entry name" value="FMN-linked oxidoreductases"/>
    <property type="match status" value="1"/>
</dbReference>
<evidence type="ECO:0000256" key="13">
    <source>
        <dbReference type="ARBA" id="ARBA00049467"/>
    </source>
</evidence>
<keyword evidence="6" id="KW-0560">Oxidoreductase</keyword>
<evidence type="ECO:0000256" key="11">
    <source>
        <dbReference type="ARBA" id="ARBA00047652"/>
    </source>
</evidence>
<dbReference type="PANTHER" id="PTHR11082:SF5">
    <property type="entry name" value="TRNA-DIHYDROURIDINE(16_17) SYNTHASE [NAD(P)(+)]-LIKE"/>
    <property type="match status" value="1"/>
</dbReference>
<keyword evidence="4" id="KW-0819">tRNA processing</keyword>
<dbReference type="KEGG" id="fcy:FRACYDRAFT_142527"/>
<dbReference type="GO" id="GO:0050660">
    <property type="term" value="F:flavin adenine dinucleotide binding"/>
    <property type="evidence" value="ECO:0007669"/>
    <property type="project" value="InterPro"/>
</dbReference>
<comment type="catalytic activity">
    <reaction evidence="12">
        <text>5,6-dihydrouridine(16) in tRNA + NAD(+) = uridine(16) in tRNA + NADH + H(+)</text>
        <dbReference type="Rhea" id="RHEA:53380"/>
        <dbReference type="Rhea" id="RHEA-COMP:13543"/>
        <dbReference type="Rhea" id="RHEA-COMP:13544"/>
        <dbReference type="ChEBI" id="CHEBI:15378"/>
        <dbReference type="ChEBI" id="CHEBI:57540"/>
        <dbReference type="ChEBI" id="CHEBI:57945"/>
        <dbReference type="ChEBI" id="CHEBI:65315"/>
        <dbReference type="ChEBI" id="CHEBI:74443"/>
        <dbReference type="EC" id="1.3.1.88"/>
    </reaction>
    <physiologicalReaction direction="right-to-left" evidence="12">
        <dbReference type="Rhea" id="RHEA:53382"/>
    </physiologicalReaction>
</comment>
<dbReference type="InterPro" id="IPR035587">
    <property type="entry name" value="DUS-like_FMN-bd"/>
</dbReference>
<keyword evidence="7" id="KW-0520">NAD</keyword>